<proteinExistence type="predicted"/>
<accession>A0A6J6XFA4</accession>
<organism evidence="1">
    <name type="scientific">freshwater metagenome</name>
    <dbReference type="NCBI Taxonomy" id="449393"/>
    <lineage>
        <taxon>unclassified sequences</taxon>
        <taxon>metagenomes</taxon>
        <taxon>ecological metagenomes</taxon>
    </lineage>
</organism>
<protein>
    <submittedName>
        <fullName evidence="1">Unannotated protein</fullName>
    </submittedName>
</protein>
<gene>
    <name evidence="1" type="ORF">UFOPK2992_00751</name>
</gene>
<name>A0A6J6XFA4_9ZZZZ</name>
<reference evidence="1" key="1">
    <citation type="submission" date="2020-05" db="EMBL/GenBank/DDBJ databases">
        <authorList>
            <person name="Chiriac C."/>
            <person name="Salcher M."/>
            <person name="Ghai R."/>
            <person name="Kavagutti S V."/>
        </authorList>
    </citation>
    <scope>NUCLEOTIDE SEQUENCE</scope>
</reference>
<dbReference type="AlphaFoldDB" id="A0A6J6XFA4"/>
<sequence length="289" mass="31994">MANAALFALEGALAHHQHCLHTKQFVERESATRLFFLADGLGEMNLTHRDGSIDEPKLVSNRCRQRITEAARCTPVERVFDPSSNLPSTELNLFALWINRHDATGSIADEIDNGIRHLQATAVHLGLAEQHNLQALTKLSFAPRLVEEDHVHATRPVAHLRLDHRAAITHRALGHRAHRYEHQRLSPGLEVADPSLVRSVDPAPRIIGDQVENRRDAHFAQRGLLLFTDTFESFDRDVSQFAKRDGLGGHSTPNRYGYSGCPPRCTSTCNPACSSASHARNAAVAEAVD</sequence>
<dbReference type="EMBL" id="CAFAAI010000111">
    <property type="protein sequence ID" value="CAB4796110.1"/>
    <property type="molecule type" value="Genomic_DNA"/>
</dbReference>
<evidence type="ECO:0000313" key="1">
    <source>
        <dbReference type="EMBL" id="CAB4796110.1"/>
    </source>
</evidence>